<feature type="chain" id="PRO_5045587158" evidence="14">
    <location>
        <begin position="33"/>
        <end position="425"/>
    </location>
</feature>
<keyword evidence="2" id="KW-1003">Cell membrane</keyword>
<feature type="disulfide bond" evidence="11">
    <location>
        <begin position="139"/>
        <end position="157"/>
    </location>
</feature>
<dbReference type="PANTHER" id="PTHR46605:SF1">
    <property type="entry name" value="DEATH DOMAIN-CONTAINING MEMBRANE PROTEIN NRADD"/>
    <property type="match status" value="1"/>
</dbReference>
<feature type="domain" description="TNFR-Cys" evidence="16">
    <location>
        <begin position="70"/>
        <end position="111"/>
    </location>
</feature>
<dbReference type="InterPro" id="IPR022325">
    <property type="entry name" value="TNFR_16"/>
</dbReference>
<evidence type="ECO:0000256" key="3">
    <source>
        <dbReference type="ARBA" id="ARBA00022692"/>
    </source>
</evidence>
<keyword evidence="5 14" id="KW-0732">Signal</keyword>
<dbReference type="Proteomes" id="UP001652642">
    <property type="component" value="Chromosome 6"/>
</dbReference>
<name>A0ABM5GMH4_9SAUR</name>
<proteinExistence type="predicted"/>
<dbReference type="RefSeq" id="XP_072858868.1">
    <property type="nucleotide sequence ID" value="XM_073002767.1"/>
</dbReference>
<evidence type="ECO:0000259" key="16">
    <source>
        <dbReference type="PROSITE" id="PS50050"/>
    </source>
</evidence>
<reference evidence="18" key="1">
    <citation type="submission" date="2025-08" db="UniProtKB">
        <authorList>
            <consortium name="RefSeq"/>
        </authorList>
    </citation>
    <scope>IDENTIFICATION</scope>
</reference>
<feature type="disulfide bond" evidence="11">
    <location>
        <begin position="48"/>
        <end position="61"/>
    </location>
</feature>
<evidence type="ECO:0000256" key="1">
    <source>
        <dbReference type="ARBA" id="ARBA00004162"/>
    </source>
</evidence>
<dbReference type="PROSITE" id="PS50017">
    <property type="entry name" value="DEATH_DOMAIN"/>
    <property type="match status" value="1"/>
</dbReference>
<keyword evidence="3 13" id="KW-0812">Transmembrane</keyword>
<feature type="repeat" description="TNFR-Cys" evidence="11">
    <location>
        <begin position="70"/>
        <end position="111"/>
    </location>
</feature>
<feature type="disulfide bond" evidence="11">
    <location>
        <begin position="136"/>
        <end position="149"/>
    </location>
</feature>
<evidence type="ECO:0000256" key="5">
    <source>
        <dbReference type="ARBA" id="ARBA00022729"/>
    </source>
</evidence>
<dbReference type="GeneID" id="110069991"/>
<dbReference type="InterPro" id="IPR034046">
    <property type="entry name" value="TNFRSF16_N"/>
</dbReference>
<evidence type="ECO:0000256" key="2">
    <source>
        <dbReference type="ARBA" id="ARBA00022475"/>
    </source>
</evidence>
<comment type="subcellular location">
    <subcellularLocation>
        <location evidence="1">Cell membrane</location>
        <topology evidence="1">Single-pass membrane protein</topology>
    </subcellularLocation>
</comment>
<feature type="repeat" description="TNFR-Cys" evidence="11">
    <location>
        <begin position="114"/>
        <end position="157"/>
    </location>
</feature>
<evidence type="ECO:0000256" key="14">
    <source>
        <dbReference type="SAM" id="SignalP"/>
    </source>
</evidence>
<evidence type="ECO:0000256" key="8">
    <source>
        <dbReference type="ARBA" id="ARBA00023136"/>
    </source>
</evidence>
<dbReference type="CDD" id="cd08311">
    <property type="entry name" value="Death_p75NR"/>
    <property type="match status" value="1"/>
</dbReference>
<dbReference type="Gene3D" id="2.10.50.10">
    <property type="entry name" value="Tumor Necrosis Factor Receptor, subunit A, domain 2"/>
    <property type="match status" value="3"/>
</dbReference>
<feature type="disulfide bond" evidence="11">
    <location>
        <begin position="93"/>
        <end position="111"/>
    </location>
</feature>
<feature type="transmembrane region" description="Helical" evidence="13">
    <location>
        <begin position="252"/>
        <end position="274"/>
    </location>
</feature>
<keyword evidence="9 11" id="KW-1015">Disulfide bond</keyword>
<feature type="disulfide bond" evidence="11">
    <location>
        <begin position="182"/>
        <end position="200"/>
    </location>
</feature>
<dbReference type="InterPro" id="IPR011029">
    <property type="entry name" value="DEATH-like_dom_sf"/>
</dbReference>
<dbReference type="Pfam" id="PF00020">
    <property type="entry name" value="TNFR_c6"/>
    <property type="match status" value="3"/>
</dbReference>
<dbReference type="Pfam" id="PF00531">
    <property type="entry name" value="Death"/>
    <property type="match status" value="1"/>
</dbReference>
<keyword evidence="4" id="KW-0053">Apoptosis</keyword>
<evidence type="ECO:0000256" key="12">
    <source>
        <dbReference type="SAM" id="MobiDB-lite"/>
    </source>
</evidence>
<dbReference type="InterPro" id="IPR001368">
    <property type="entry name" value="TNFR/NGFR_Cys_rich_reg"/>
</dbReference>
<evidence type="ECO:0000256" key="9">
    <source>
        <dbReference type="ARBA" id="ARBA00023157"/>
    </source>
</evidence>
<comment type="caution">
    <text evidence="11">Lacks conserved residue(s) required for the propagation of feature annotation.</text>
</comment>
<accession>A0ABM5GMH4</accession>
<evidence type="ECO:0000259" key="15">
    <source>
        <dbReference type="PROSITE" id="PS50017"/>
    </source>
</evidence>
<evidence type="ECO:0000256" key="11">
    <source>
        <dbReference type="PROSITE-ProRule" id="PRU00206"/>
    </source>
</evidence>
<dbReference type="Gene3D" id="6.10.250.1780">
    <property type="match status" value="1"/>
</dbReference>
<dbReference type="SUPFAM" id="SSF57586">
    <property type="entry name" value="TNF receptor-like"/>
    <property type="match status" value="2"/>
</dbReference>
<feature type="compositionally biased region" description="Basic and acidic residues" evidence="12">
    <location>
        <begin position="211"/>
        <end position="228"/>
    </location>
</feature>
<feature type="domain" description="Death" evidence="15">
    <location>
        <begin position="354"/>
        <end position="419"/>
    </location>
</feature>
<feature type="repeat" description="TNFR-Cys" evidence="11">
    <location>
        <begin position="35"/>
        <end position="68"/>
    </location>
</feature>
<dbReference type="InterPro" id="IPR052302">
    <property type="entry name" value="Neurotrophin_rcpt-DD"/>
</dbReference>
<dbReference type="Gene3D" id="1.10.533.10">
    <property type="entry name" value="Death Domain, Fas"/>
    <property type="match status" value="1"/>
</dbReference>
<feature type="region of interest" description="Disordered" evidence="12">
    <location>
        <begin position="211"/>
        <end position="246"/>
    </location>
</feature>
<feature type="repeat" description="TNFR-Cys" evidence="11">
    <location>
        <begin position="159"/>
        <end position="200"/>
    </location>
</feature>
<feature type="disulfide bond" evidence="11">
    <location>
        <begin position="90"/>
        <end position="103"/>
    </location>
</feature>
<dbReference type="InterPro" id="IPR041448">
    <property type="entry name" value="TNFR16_TM"/>
</dbReference>
<keyword evidence="17" id="KW-1185">Reference proteome</keyword>
<organism evidence="17 18">
    <name type="scientific">Pogona vitticeps</name>
    <name type="common">central bearded dragon</name>
    <dbReference type="NCBI Taxonomy" id="103695"/>
    <lineage>
        <taxon>Eukaryota</taxon>
        <taxon>Metazoa</taxon>
        <taxon>Chordata</taxon>
        <taxon>Craniata</taxon>
        <taxon>Vertebrata</taxon>
        <taxon>Euteleostomi</taxon>
        <taxon>Lepidosauria</taxon>
        <taxon>Squamata</taxon>
        <taxon>Bifurcata</taxon>
        <taxon>Unidentata</taxon>
        <taxon>Episquamata</taxon>
        <taxon>Toxicofera</taxon>
        <taxon>Iguania</taxon>
        <taxon>Acrodonta</taxon>
        <taxon>Agamidae</taxon>
        <taxon>Amphibolurinae</taxon>
        <taxon>Pogona</taxon>
    </lineage>
</organism>
<dbReference type="PROSITE" id="PS50050">
    <property type="entry name" value="TNFR_NGFR_2"/>
    <property type="match status" value="4"/>
</dbReference>
<protein>
    <submittedName>
        <fullName evidence="18">Tumor necrosis factor receptor superfamily member 16-like isoform X1</fullName>
    </submittedName>
</protein>
<feature type="domain" description="TNFR-Cys" evidence="16">
    <location>
        <begin position="114"/>
        <end position="157"/>
    </location>
</feature>
<dbReference type="PANTHER" id="PTHR46605">
    <property type="entry name" value="TUMOR NECROSIS FACTOR RECEPTOR"/>
    <property type="match status" value="1"/>
</dbReference>
<dbReference type="InterPro" id="IPR000488">
    <property type="entry name" value="Death_dom"/>
</dbReference>
<feature type="signal peptide" evidence="14">
    <location>
        <begin position="1"/>
        <end position="32"/>
    </location>
</feature>
<keyword evidence="10" id="KW-0325">Glycoprotein</keyword>
<keyword evidence="7 13" id="KW-1133">Transmembrane helix</keyword>
<evidence type="ECO:0000256" key="6">
    <source>
        <dbReference type="ARBA" id="ARBA00022737"/>
    </source>
</evidence>
<feature type="domain" description="TNFR-Cys" evidence="16">
    <location>
        <begin position="159"/>
        <end position="200"/>
    </location>
</feature>
<dbReference type="PRINTS" id="PR01966">
    <property type="entry name" value="TNFACTORR16"/>
</dbReference>
<dbReference type="SMART" id="SM00005">
    <property type="entry name" value="DEATH"/>
    <property type="match status" value="1"/>
</dbReference>
<evidence type="ECO:0000256" key="13">
    <source>
        <dbReference type="SAM" id="Phobius"/>
    </source>
</evidence>
<evidence type="ECO:0000313" key="18">
    <source>
        <dbReference type="RefSeq" id="XP_072858868.1"/>
    </source>
</evidence>
<evidence type="ECO:0000313" key="17">
    <source>
        <dbReference type="Proteomes" id="UP001652642"/>
    </source>
</evidence>
<evidence type="ECO:0000256" key="7">
    <source>
        <dbReference type="ARBA" id="ARBA00022989"/>
    </source>
</evidence>
<evidence type="ECO:0000256" key="4">
    <source>
        <dbReference type="ARBA" id="ARBA00022703"/>
    </source>
</evidence>
<sequence>MTLTKAGRAPLRRMLMLWMLWMLQTLPGKVLANQGCRDGHFTSAGDCCQLCPPGYGVAVPCGATNTKCEPCQKNVKFSSISSATEPCHPCSACPGHAPMLDACTPTHDTVCATLCPRGHYLPASNATHSHGPCLPCQVCPEGYGVATACGPNTDTVCQKCPDGYYSEVKSSSEPCFACHAECDENEVMIQACTPLSDTLCMEKELQILKRTEGEPRKDFPKRTSRFDPEGGVPTNASTSEFGPPSDEDSSKYIIPVYCSILAAVVVGLLAYVAFKCWTTCKQKHQLAKARAGEMVTSPEGEKLHSDSGVFLDTHSLHEHHPLNKAPKTEARLYTNLPPHKQEEVVHLLETPAHGKDWRCLANHLGYEEDTIDTFGRGEAPAHTLLSDWSSKEGATLEALSTALVAIGRVDVAENLNAPLEVSSVV</sequence>
<feature type="domain" description="TNFR-Cys" evidence="16">
    <location>
        <begin position="35"/>
        <end position="68"/>
    </location>
</feature>
<feature type="disulfide bond" evidence="11">
    <location>
        <begin position="160"/>
        <end position="175"/>
    </location>
</feature>
<keyword evidence="8 13" id="KW-0472">Membrane</keyword>
<dbReference type="PROSITE" id="PS00652">
    <property type="entry name" value="TNFR_NGFR_1"/>
    <property type="match status" value="1"/>
</dbReference>
<dbReference type="Pfam" id="PF18422">
    <property type="entry name" value="TNFR_16_TM"/>
    <property type="match status" value="1"/>
</dbReference>
<dbReference type="SUPFAM" id="SSF47986">
    <property type="entry name" value="DEATH domain"/>
    <property type="match status" value="1"/>
</dbReference>
<dbReference type="SMART" id="SM00208">
    <property type="entry name" value="TNFR"/>
    <property type="match status" value="4"/>
</dbReference>
<gene>
    <name evidence="18" type="primary">LOC110069991</name>
</gene>
<keyword evidence="6" id="KW-0677">Repeat</keyword>
<evidence type="ECO:0000256" key="10">
    <source>
        <dbReference type="ARBA" id="ARBA00023180"/>
    </source>
</evidence>
<dbReference type="CDD" id="cd13416">
    <property type="entry name" value="TNFRSF16"/>
    <property type="match status" value="1"/>
</dbReference>